<dbReference type="GO" id="GO:0006629">
    <property type="term" value="P:lipid metabolic process"/>
    <property type="evidence" value="ECO:0007669"/>
    <property type="project" value="InterPro"/>
</dbReference>
<dbReference type="OrthoDB" id="1077582at2759"/>
<dbReference type="GO" id="GO:0016020">
    <property type="term" value="C:membrane"/>
    <property type="evidence" value="ECO:0007669"/>
    <property type="project" value="UniProtKB-SubCell"/>
</dbReference>
<dbReference type="Gramene" id="TraesCS2A02G058200.1">
    <property type="protein sequence ID" value="TraesCS2A02G058200.1"/>
    <property type="gene ID" value="TraesCS2A02G058200"/>
</dbReference>
<dbReference type="OMA" id="FCVVVEI"/>
<protein>
    <recommendedName>
        <fullName evidence="9">Wax synthase domain-containing protein</fullName>
    </recommendedName>
</protein>
<keyword evidence="5 8" id="KW-1133">Transmembrane helix</keyword>
<dbReference type="InterPro" id="IPR032805">
    <property type="entry name" value="Wax_synthase_dom"/>
</dbReference>
<comment type="subcellular location">
    <subcellularLocation>
        <location evidence="1">Membrane</location>
        <topology evidence="1">Multi-pass membrane protein</topology>
    </subcellularLocation>
</comment>
<evidence type="ECO:0000259" key="9">
    <source>
        <dbReference type="Pfam" id="PF13813"/>
    </source>
</evidence>
<feature type="transmembrane region" description="Helical" evidence="8">
    <location>
        <begin position="144"/>
        <end position="167"/>
    </location>
</feature>
<evidence type="ECO:0000256" key="1">
    <source>
        <dbReference type="ARBA" id="ARBA00004141"/>
    </source>
</evidence>
<dbReference type="Proteomes" id="UP000019116">
    <property type="component" value="Chromosome 2A"/>
</dbReference>
<feature type="transmembrane region" description="Helical" evidence="8">
    <location>
        <begin position="57"/>
        <end position="76"/>
    </location>
</feature>
<evidence type="ECO:0000313" key="10">
    <source>
        <dbReference type="EnsemblPlants" id="TraesCS2A02G058200.1"/>
    </source>
</evidence>
<keyword evidence="3" id="KW-0808">Transferase</keyword>
<keyword evidence="6 8" id="KW-0472">Membrane</keyword>
<dbReference type="InterPro" id="IPR017088">
    <property type="entry name" value="Wax_synthase_Magnoliopsida"/>
</dbReference>
<evidence type="ECO:0000256" key="5">
    <source>
        <dbReference type="ARBA" id="ARBA00022989"/>
    </source>
</evidence>
<feature type="transmembrane region" description="Helical" evidence="8">
    <location>
        <begin position="275"/>
        <end position="296"/>
    </location>
</feature>
<organism evidence="10">
    <name type="scientific">Triticum aestivum</name>
    <name type="common">Wheat</name>
    <dbReference type="NCBI Taxonomy" id="4565"/>
    <lineage>
        <taxon>Eukaryota</taxon>
        <taxon>Viridiplantae</taxon>
        <taxon>Streptophyta</taxon>
        <taxon>Embryophyta</taxon>
        <taxon>Tracheophyta</taxon>
        <taxon>Spermatophyta</taxon>
        <taxon>Magnoliopsida</taxon>
        <taxon>Liliopsida</taxon>
        <taxon>Poales</taxon>
        <taxon>Poaceae</taxon>
        <taxon>BOP clade</taxon>
        <taxon>Pooideae</taxon>
        <taxon>Triticodae</taxon>
        <taxon>Triticeae</taxon>
        <taxon>Triticinae</taxon>
        <taxon>Triticum</taxon>
    </lineage>
</organism>
<sequence length="334" mass="35744">MVSLAAAAAALYARMASSVSRPGLPRLVALLPLFPFLAAAPLALTSSVIVRATAAFFLAWLCVFKLALLAAGRGPLDPALPVLPFLITALLPVKLRGAAGAAALTKASKPVSLVSCAAKVAVIAAILSIYPYNSRLHPYARRAVYGVHIYCFLDLFFPCIAAAAGALGMETEPQFDRPYLASSLRDFWGRRWNLMVSAILRPSVYDPVRARAGSPAGVLATFLVSGLMHEGMVYYLSLRRPDGGMTAFFLLHGACCVAEGWCARRWAARGWPSPPRAVATVLVVVFVAGTSFWLFFPPLCKDGGEEKLLEEWAAVAAFFLDAGRKINGIVRSTD</sequence>
<name>A0A3B6AQT8_WHEAT</name>
<dbReference type="GO" id="GO:0008374">
    <property type="term" value="F:O-acyltransferase activity"/>
    <property type="evidence" value="ECO:0007669"/>
    <property type="project" value="InterPro"/>
</dbReference>
<evidence type="ECO:0000256" key="7">
    <source>
        <dbReference type="ARBA" id="ARBA00023315"/>
    </source>
</evidence>
<reference evidence="10" key="1">
    <citation type="submission" date="2018-08" db="EMBL/GenBank/DDBJ databases">
        <authorList>
            <person name="Rossello M."/>
        </authorList>
    </citation>
    <scope>NUCLEOTIDE SEQUENCE [LARGE SCALE GENOMIC DNA]</scope>
    <source>
        <strain evidence="10">cv. Chinese Spring</strain>
    </source>
</reference>
<feature type="transmembrane region" description="Helical" evidence="8">
    <location>
        <begin position="243"/>
        <end position="263"/>
    </location>
</feature>
<dbReference type="STRING" id="4565.A0A3B6AQT8"/>
<accession>A0A3B6AQT8</accession>
<evidence type="ECO:0000256" key="3">
    <source>
        <dbReference type="ARBA" id="ARBA00022679"/>
    </source>
</evidence>
<evidence type="ECO:0000256" key="4">
    <source>
        <dbReference type="ARBA" id="ARBA00022692"/>
    </source>
</evidence>
<dbReference type="PANTHER" id="PTHR31595:SF35">
    <property type="entry name" value="OSJNBA0009K15.16 PROTEIN"/>
    <property type="match status" value="1"/>
</dbReference>
<evidence type="ECO:0000256" key="6">
    <source>
        <dbReference type="ARBA" id="ARBA00023136"/>
    </source>
</evidence>
<keyword evidence="11" id="KW-1185">Reference proteome</keyword>
<dbReference type="Gramene" id="TraesCS2A03G0111500.1">
    <property type="protein sequence ID" value="TraesCS2A03G0111500.1.CDS"/>
    <property type="gene ID" value="TraesCS2A03G0111500"/>
</dbReference>
<keyword evidence="7" id="KW-0012">Acyltransferase</keyword>
<evidence type="ECO:0000313" key="11">
    <source>
        <dbReference type="Proteomes" id="UP000019116"/>
    </source>
</evidence>
<feature type="transmembrane region" description="Helical" evidence="8">
    <location>
        <begin position="216"/>
        <end position="237"/>
    </location>
</feature>
<comment type="similarity">
    <text evidence="2">Belongs to the wax synthase family.</text>
</comment>
<dbReference type="AlphaFoldDB" id="A0A3B6AQT8"/>
<dbReference type="Pfam" id="PF13813">
    <property type="entry name" value="MBOAT_2"/>
    <property type="match status" value="1"/>
</dbReference>
<dbReference type="PANTHER" id="PTHR31595">
    <property type="entry name" value="LONG-CHAIN-ALCOHOL O-FATTY-ACYLTRANSFERASE 3-RELATED"/>
    <property type="match status" value="1"/>
</dbReference>
<dbReference type="PIRSF" id="PIRSF037006">
    <property type="entry name" value="Wax_synthase"/>
    <property type="match status" value="1"/>
</dbReference>
<evidence type="ECO:0000256" key="8">
    <source>
        <dbReference type="SAM" id="Phobius"/>
    </source>
</evidence>
<proteinExistence type="inferred from homology"/>
<dbReference type="EnsemblPlants" id="TraesCS2A02G058200.1">
    <property type="protein sequence ID" value="TraesCS2A02G058200.1"/>
    <property type="gene ID" value="TraesCS2A02G058200"/>
</dbReference>
<dbReference type="InterPro" id="IPR044851">
    <property type="entry name" value="Wax_synthase"/>
</dbReference>
<feature type="domain" description="Wax synthase" evidence="9">
    <location>
        <begin position="172"/>
        <end position="250"/>
    </location>
</feature>
<keyword evidence="4 8" id="KW-0812">Transmembrane</keyword>
<reference evidence="10" key="2">
    <citation type="submission" date="2018-10" db="UniProtKB">
        <authorList>
            <consortium name="EnsemblPlants"/>
        </authorList>
    </citation>
    <scope>IDENTIFICATION</scope>
</reference>
<feature type="transmembrane region" description="Helical" evidence="8">
    <location>
        <begin position="111"/>
        <end position="132"/>
    </location>
</feature>
<feature type="transmembrane region" description="Helical" evidence="8">
    <location>
        <begin position="28"/>
        <end position="50"/>
    </location>
</feature>
<evidence type="ECO:0000256" key="2">
    <source>
        <dbReference type="ARBA" id="ARBA00007282"/>
    </source>
</evidence>